<evidence type="ECO:0000313" key="4">
    <source>
        <dbReference type="Proteomes" id="UP001497497"/>
    </source>
</evidence>
<evidence type="ECO:0000313" key="3">
    <source>
        <dbReference type="EMBL" id="CAL1543388.1"/>
    </source>
</evidence>
<reference evidence="3 4" key="1">
    <citation type="submission" date="2024-04" db="EMBL/GenBank/DDBJ databases">
        <authorList>
            <consortium name="Genoscope - CEA"/>
            <person name="William W."/>
        </authorList>
    </citation>
    <scope>NUCLEOTIDE SEQUENCE [LARGE SCALE GENOMIC DNA]</scope>
</reference>
<feature type="signal peptide" evidence="2">
    <location>
        <begin position="1"/>
        <end position="20"/>
    </location>
</feature>
<feature type="chain" id="PRO_5043539348" evidence="2">
    <location>
        <begin position="21"/>
        <end position="150"/>
    </location>
</feature>
<name>A0AAV2I9J7_LYMST</name>
<accession>A0AAV2I9J7</accession>
<keyword evidence="4" id="KW-1185">Reference proteome</keyword>
<feature type="region of interest" description="Disordered" evidence="1">
    <location>
        <begin position="64"/>
        <end position="109"/>
    </location>
</feature>
<dbReference type="Proteomes" id="UP001497497">
    <property type="component" value="Unassembled WGS sequence"/>
</dbReference>
<comment type="caution">
    <text evidence="3">The sequence shown here is derived from an EMBL/GenBank/DDBJ whole genome shotgun (WGS) entry which is preliminary data.</text>
</comment>
<evidence type="ECO:0000256" key="1">
    <source>
        <dbReference type="SAM" id="MobiDB-lite"/>
    </source>
</evidence>
<feature type="compositionally biased region" description="Polar residues" evidence="1">
    <location>
        <begin position="93"/>
        <end position="106"/>
    </location>
</feature>
<gene>
    <name evidence="3" type="ORF">GSLYS_00016922001</name>
</gene>
<organism evidence="3 4">
    <name type="scientific">Lymnaea stagnalis</name>
    <name type="common">Great pond snail</name>
    <name type="synonym">Helix stagnalis</name>
    <dbReference type="NCBI Taxonomy" id="6523"/>
    <lineage>
        <taxon>Eukaryota</taxon>
        <taxon>Metazoa</taxon>
        <taxon>Spiralia</taxon>
        <taxon>Lophotrochozoa</taxon>
        <taxon>Mollusca</taxon>
        <taxon>Gastropoda</taxon>
        <taxon>Heterobranchia</taxon>
        <taxon>Euthyneura</taxon>
        <taxon>Panpulmonata</taxon>
        <taxon>Hygrophila</taxon>
        <taxon>Lymnaeoidea</taxon>
        <taxon>Lymnaeidae</taxon>
        <taxon>Lymnaea</taxon>
    </lineage>
</organism>
<keyword evidence="2" id="KW-0732">Signal</keyword>
<proteinExistence type="predicted"/>
<evidence type="ECO:0000256" key="2">
    <source>
        <dbReference type="SAM" id="SignalP"/>
    </source>
</evidence>
<dbReference type="EMBL" id="CAXITT010000545">
    <property type="protein sequence ID" value="CAL1543388.1"/>
    <property type="molecule type" value="Genomic_DNA"/>
</dbReference>
<feature type="compositionally biased region" description="Polar residues" evidence="1">
    <location>
        <begin position="71"/>
        <end position="82"/>
    </location>
</feature>
<sequence>MPGLMLFPICLMLSPAGIYWKLVSHISDKYQCDIVGYSSADVILRMTFHEQQQQKQQEDLRQLLQEGESGIQLNDSSQNAVSDQIPMADPFETTGSDVDQTGGHSNLSRDPHFVALKTATMEALLALGEKIEQLKAEVLGTALENGGDEE</sequence>
<protein>
    <submittedName>
        <fullName evidence="3">Uncharacterized protein</fullName>
    </submittedName>
</protein>
<dbReference type="AlphaFoldDB" id="A0AAV2I9J7"/>